<evidence type="ECO:0000256" key="20">
    <source>
        <dbReference type="ARBA" id="ARBA00061213"/>
    </source>
</evidence>
<evidence type="ECO:0000256" key="10">
    <source>
        <dbReference type="ARBA" id="ARBA00022801"/>
    </source>
</evidence>
<dbReference type="FunFam" id="1.10.510.10:FF:000683">
    <property type="entry name" value="Protein kinase and PP2C-like domain-containing protein"/>
    <property type="match status" value="1"/>
</dbReference>
<dbReference type="SMART" id="SM00331">
    <property type="entry name" value="PP2C_SIG"/>
    <property type="match status" value="1"/>
</dbReference>
<dbReference type="InterPro" id="IPR001245">
    <property type="entry name" value="Ser-Thr/Tyr_kinase_cat_dom"/>
</dbReference>
<dbReference type="SUPFAM" id="SSF56112">
    <property type="entry name" value="Protein kinase-like (PK-like)"/>
    <property type="match status" value="2"/>
</dbReference>
<keyword evidence="14" id="KW-0464">Manganese</keyword>
<dbReference type="GO" id="GO:0005524">
    <property type="term" value="F:ATP binding"/>
    <property type="evidence" value="ECO:0007669"/>
    <property type="project" value="UniProtKB-KW"/>
</dbReference>
<keyword evidence="5" id="KW-0723">Serine/threonine-protein kinase</keyword>
<evidence type="ECO:0000256" key="22">
    <source>
        <dbReference type="ARBA" id="ARBA00072432"/>
    </source>
</evidence>
<evidence type="ECO:0000313" key="26">
    <source>
        <dbReference type="Proteomes" id="UP000501690"/>
    </source>
</evidence>
<evidence type="ECO:0000256" key="4">
    <source>
        <dbReference type="ARBA" id="ARBA00013081"/>
    </source>
</evidence>
<dbReference type="GO" id="GO:0004674">
    <property type="term" value="F:protein serine/threonine kinase activity"/>
    <property type="evidence" value="ECO:0007669"/>
    <property type="project" value="UniProtKB-KW"/>
</dbReference>
<evidence type="ECO:0000256" key="21">
    <source>
        <dbReference type="ARBA" id="ARBA00061507"/>
    </source>
</evidence>
<evidence type="ECO:0000256" key="12">
    <source>
        <dbReference type="ARBA" id="ARBA00022842"/>
    </source>
</evidence>
<keyword evidence="10" id="KW-0378">Hydrolase</keyword>
<feature type="domain" description="Protein kinase" evidence="23">
    <location>
        <begin position="180"/>
        <end position="470"/>
    </location>
</feature>
<gene>
    <name evidence="25" type="ORF">DEO72_LG8g1095</name>
</gene>
<dbReference type="PROSITE" id="PS00108">
    <property type="entry name" value="PROTEIN_KINASE_ST"/>
    <property type="match status" value="1"/>
</dbReference>
<evidence type="ECO:0000256" key="9">
    <source>
        <dbReference type="ARBA" id="ARBA00022777"/>
    </source>
</evidence>
<comment type="catalytic activity">
    <reaction evidence="16">
        <text>O-phospho-L-seryl-[protein] + H2O = L-seryl-[protein] + phosphate</text>
        <dbReference type="Rhea" id="RHEA:20629"/>
        <dbReference type="Rhea" id="RHEA-COMP:9863"/>
        <dbReference type="Rhea" id="RHEA-COMP:11604"/>
        <dbReference type="ChEBI" id="CHEBI:15377"/>
        <dbReference type="ChEBI" id="CHEBI:29999"/>
        <dbReference type="ChEBI" id="CHEBI:43474"/>
        <dbReference type="ChEBI" id="CHEBI:83421"/>
        <dbReference type="EC" id="3.1.3.16"/>
    </reaction>
</comment>
<evidence type="ECO:0000259" key="24">
    <source>
        <dbReference type="PROSITE" id="PS51746"/>
    </source>
</evidence>
<keyword evidence="9" id="KW-0418">Kinase</keyword>
<dbReference type="PANTHER" id="PTHR44329:SF288">
    <property type="entry name" value="MITOGEN-ACTIVATED PROTEIN KINASE KINASE KINASE 20"/>
    <property type="match status" value="1"/>
</dbReference>
<keyword evidence="8" id="KW-0547">Nucleotide-binding</keyword>
<dbReference type="SUPFAM" id="SSF81606">
    <property type="entry name" value="PP2C-like"/>
    <property type="match status" value="1"/>
</dbReference>
<evidence type="ECO:0000256" key="16">
    <source>
        <dbReference type="ARBA" id="ARBA00047761"/>
    </source>
</evidence>
<comment type="catalytic activity">
    <reaction evidence="17">
        <text>L-threonyl-[protein] + ATP = O-phospho-L-threonyl-[protein] + ADP + H(+)</text>
        <dbReference type="Rhea" id="RHEA:46608"/>
        <dbReference type="Rhea" id="RHEA-COMP:11060"/>
        <dbReference type="Rhea" id="RHEA-COMP:11605"/>
        <dbReference type="ChEBI" id="CHEBI:15378"/>
        <dbReference type="ChEBI" id="CHEBI:30013"/>
        <dbReference type="ChEBI" id="CHEBI:30616"/>
        <dbReference type="ChEBI" id="CHEBI:61977"/>
        <dbReference type="ChEBI" id="CHEBI:456216"/>
        <dbReference type="EC" id="2.7.11.1"/>
    </reaction>
</comment>
<organism evidence="25 26">
    <name type="scientific">Vigna unguiculata</name>
    <name type="common">Cowpea</name>
    <dbReference type="NCBI Taxonomy" id="3917"/>
    <lineage>
        <taxon>Eukaryota</taxon>
        <taxon>Viridiplantae</taxon>
        <taxon>Streptophyta</taxon>
        <taxon>Embryophyta</taxon>
        <taxon>Tracheophyta</taxon>
        <taxon>Spermatophyta</taxon>
        <taxon>Magnoliopsida</taxon>
        <taxon>eudicotyledons</taxon>
        <taxon>Gunneridae</taxon>
        <taxon>Pentapetalae</taxon>
        <taxon>rosids</taxon>
        <taxon>fabids</taxon>
        <taxon>Fabales</taxon>
        <taxon>Fabaceae</taxon>
        <taxon>Papilionoideae</taxon>
        <taxon>50 kb inversion clade</taxon>
        <taxon>NPAAA clade</taxon>
        <taxon>indigoferoid/millettioid clade</taxon>
        <taxon>Phaseoleae</taxon>
        <taxon>Vigna</taxon>
    </lineage>
</organism>
<comment type="cofactor">
    <cofactor evidence="2">
        <name>Mg(2+)</name>
        <dbReference type="ChEBI" id="CHEBI:18420"/>
    </cofactor>
</comment>
<keyword evidence="13" id="KW-0904">Protein phosphatase</keyword>
<evidence type="ECO:0000256" key="17">
    <source>
        <dbReference type="ARBA" id="ARBA00047899"/>
    </source>
</evidence>
<dbReference type="PROSITE" id="PS50011">
    <property type="entry name" value="PROTEIN_KINASE_DOM"/>
    <property type="match status" value="1"/>
</dbReference>
<dbReference type="CDD" id="cd00143">
    <property type="entry name" value="PP2Cc"/>
    <property type="match status" value="1"/>
</dbReference>
<feature type="domain" description="PPM-type phosphatase" evidence="24">
    <location>
        <begin position="539"/>
        <end position="796"/>
    </location>
</feature>
<comment type="catalytic activity">
    <reaction evidence="18">
        <text>O-phospho-L-threonyl-[protein] + H2O = L-threonyl-[protein] + phosphate</text>
        <dbReference type="Rhea" id="RHEA:47004"/>
        <dbReference type="Rhea" id="RHEA-COMP:11060"/>
        <dbReference type="Rhea" id="RHEA-COMP:11605"/>
        <dbReference type="ChEBI" id="CHEBI:15377"/>
        <dbReference type="ChEBI" id="CHEBI:30013"/>
        <dbReference type="ChEBI" id="CHEBI:43474"/>
        <dbReference type="ChEBI" id="CHEBI:61977"/>
        <dbReference type="EC" id="3.1.3.16"/>
    </reaction>
</comment>
<dbReference type="InterPro" id="IPR008271">
    <property type="entry name" value="Ser/Thr_kinase_AS"/>
</dbReference>
<evidence type="ECO:0000259" key="23">
    <source>
        <dbReference type="PROSITE" id="PS50011"/>
    </source>
</evidence>
<dbReference type="Pfam" id="PF00069">
    <property type="entry name" value="Pkinase"/>
    <property type="match status" value="1"/>
</dbReference>
<keyword evidence="6" id="KW-0808">Transferase</keyword>
<dbReference type="Pfam" id="PF07714">
    <property type="entry name" value="PK_Tyr_Ser-Thr"/>
    <property type="match status" value="1"/>
</dbReference>
<keyword evidence="15" id="KW-0511">Multifunctional enzyme</keyword>
<dbReference type="EC" id="3.1.3.16" evidence="4"/>
<dbReference type="SMART" id="SM00220">
    <property type="entry name" value="S_TKc"/>
    <property type="match status" value="1"/>
</dbReference>
<dbReference type="InterPro" id="IPR051681">
    <property type="entry name" value="Ser/Thr_Kinases-Pseudokinases"/>
</dbReference>
<evidence type="ECO:0000256" key="5">
    <source>
        <dbReference type="ARBA" id="ARBA00022527"/>
    </source>
</evidence>
<dbReference type="Pfam" id="PF00481">
    <property type="entry name" value="PP2C"/>
    <property type="match status" value="1"/>
</dbReference>
<dbReference type="AlphaFoldDB" id="A0A4D6MNL8"/>
<evidence type="ECO:0000256" key="6">
    <source>
        <dbReference type="ARBA" id="ARBA00022679"/>
    </source>
</evidence>
<comment type="cofactor">
    <cofactor evidence="1">
        <name>Mn(2+)</name>
        <dbReference type="ChEBI" id="CHEBI:29035"/>
    </cofactor>
</comment>
<keyword evidence="26" id="KW-1185">Reference proteome</keyword>
<dbReference type="InterPro" id="IPR011009">
    <property type="entry name" value="Kinase-like_dom_sf"/>
</dbReference>
<proteinExistence type="inferred from homology"/>
<name>A0A4D6MNL8_VIGUN</name>
<accession>A0A4D6MNL8</accession>
<keyword evidence="7" id="KW-0479">Metal-binding</keyword>
<dbReference type="InterPro" id="IPR000719">
    <property type="entry name" value="Prot_kinase_dom"/>
</dbReference>
<keyword evidence="11" id="KW-0067">ATP-binding</keyword>
<dbReference type="Gene3D" id="1.10.510.10">
    <property type="entry name" value="Transferase(Phosphotransferase) domain 1"/>
    <property type="match status" value="2"/>
</dbReference>
<evidence type="ECO:0000256" key="19">
    <source>
        <dbReference type="ARBA" id="ARBA00048679"/>
    </source>
</evidence>
<evidence type="ECO:0000256" key="14">
    <source>
        <dbReference type="ARBA" id="ARBA00023211"/>
    </source>
</evidence>
<protein>
    <recommendedName>
        <fullName evidence="22">Protein kinase and PP2C-like domain-containing protein</fullName>
        <ecNumber evidence="3">2.7.11.1</ecNumber>
        <ecNumber evidence="4">3.1.3.16</ecNumber>
    </recommendedName>
</protein>
<evidence type="ECO:0000256" key="15">
    <source>
        <dbReference type="ARBA" id="ARBA00023268"/>
    </source>
</evidence>
<dbReference type="EC" id="2.7.11.1" evidence="3"/>
<keyword evidence="12" id="KW-0460">Magnesium</keyword>
<dbReference type="EMBL" id="CP039352">
    <property type="protein sequence ID" value="QCE03076.1"/>
    <property type="molecule type" value="Genomic_DNA"/>
</dbReference>
<reference evidence="25 26" key="1">
    <citation type="submission" date="2019-04" db="EMBL/GenBank/DDBJ databases">
        <title>An improved genome assembly and genetic linkage map for asparagus bean, Vigna unguiculata ssp. sesquipedialis.</title>
        <authorList>
            <person name="Xia Q."/>
            <person name="Zhang R."/>
            <person name="Dong Y."/>
        </authorList>
    </citation>
    <scope>NUCLEOTIDE SEQUENCE [LARGE SCALE GENOMIC DNA]</scope>
    <source>
        <tissue evidence="25">Leaf</tissue>
    </source>
</reference>
<comment type="similarity">
    <text evidence="20">In the C-terminal section; belongs to the PP2C family.</text>
</comment>
<evidence type="ECO:0000256" key="11">
    <source>
        <dbReference type="ARBA" id="ARBA00022840"/>
    </source>
</evidence>
<dbReference type="InterPro" id="IPR036457">
    <property type="entry name" value="PPM-type-like_dom_sf"/>
</dbReference>
<dbReference type="InterPro" id="IPR001932">
    <property type="entry name" value="PPM-type_phosphatase-like_dom"/>
</dbReference>
<evidence type="ECO:0000313" key="25">
    <source>
        <dbReference type="EMBL" id="QCE03076.1"/>
    </source>
</evidence>
<dbReference type="PROSITE" id="PS51746">
    <property type="entry name" value="PPM_2"/>
    <property type="match status" value="1"/>
</dbReference>
<evidence type="ECO:0000256" key="18">
    <source>
        <dbReference type="ARBA" id="ARBA00048336"/>
    </source>
</evidence>
<comment type="catalytic activity">
    <reaction evidence="19">
        <text>L-seryl-[protein] + ATP = O-phospho-L-seryl-[protein] + ADP + H(+)</text>
        <dbReference type="Rhea" id="RHEA:17989"/>
        <dbReference type="Rhea" id="RHEA-COMP:9863"/>
        <dbReference type="Rhea" id="RHEA-COMP:11604"/>
        <dbReference type="ChEBI" id="CHEBI:15378"/>
        <dbReference type="ChEBI" id="CHEBI:29999"/>
        <dbReference type="ChEBI" id="CHEBI:30616"/>
        <dbReference type="ChEBI" id="CHEBI:83421"/>
        <dbReference type="ChEBI" id="CHEBI:456216"/>
        <dbReference type="EC" id="2.7.11.1"/>
    </reaction>
</comment>
<evidence type="ECO:0000256" key="3">
    <source>
        <dbReference type="ARBA" id="ARBA00012513"/>
    </source>
</evidence>
<dbReference type="Gene3D" id="3.60.40.10">
    <property type="entry name" value="PPM-type phosphatase domain"/>
    <property type="match status" value="1"/>
</dbReference>
<dbReference type="FunFam" id="3.60.40.10:FF:000035">
    <property type="entry name" value="Leucine rich repeat protein phosphatase 2c domain containing protein"/>
    <property type="match status" value="1"/>
</dbReference>
<evidence type="ECO:0000256" key="8">
    <source>
        <dbReference type="ARBA" id="ARBA00022741"/>
    </source>
</evidence>
<dbReference type="SMART" id="SM00332">
    <property type="entry name" value="PP2Cc"/>
    <property type="match status" value="1"/>
</dbReference>
<evidence type="ECO:0000256" key="1">
    <source>
        <dbReference type="ARBA" id="ARBA00001936"/>
    </source>
</evidence>
<dbReference type="Proteomes" id="UP000501690">
    <property type="component" value="Linkage Group LG8"/>
</dbReference>
<dbReference type="GO" id="GO:0046872">
    <property type="term" value="F:metal ion binding"/>
    <property type="evidence" value="ECO:0007669"/>
    <property type="project" value="UniProtKB-KW"/>
</dbReference>
<evidence type="ECO:0000256" key="7">
    <source>
        <dbReference type="ARBA" id="ARBA00022723"/>
    </source>
</evidence>
<dbReference type="PANTHER" id="PTHR44329">
    <property type="entry name" value="SERINE/THREONINE-PROTEIN KINASE TNNI3K-RELATED"/>
    <property type="match status" value="1"/>
</dbReference>
<comment type="similarity">
    <text evidence="21">In the N-terminal section; belongs to the protein kinase superfamily. Ser/Thr protein kinase family.</text>
</comment>
<sequence>MGIEIVEPNTCIRGCCTSPSIPLHLPPASYTLLSPIARGAESIVYEGTLDGMRVAVKKPILSTSEDINKFHKELQLLCKLDHPGIATLIAAHAKPPNYMFFFKLYESRNLAQKLHVEEWIPTLNDALMMAMQLELQSINIVICLNGHTRAMGIEIVEPNTCIRGCCTSPSIPLHLPPASYTLLSPIARGAESIVYEGTLDGMRVAVKKPILSTSEDINKFHKELQLLCKLDHPGIATLIAAHAKPPNYMFFFKLYESRNLAQKLHVEEWIPTLNDALMMAMQLAKALQYLHNLGIVHRDVKPANILLDKSLCPHLTDFGLAEYKNDLKGVSVQNWKSSGKPTGGFHKKNMVGTLIYMAPEILRKELHTEKSDVYSFGISINELLTGVVPYTDLRTEAQAHTVLEMNYTEQQLTAAVVSYGLRPVLATEDLGIPSRLLSMINNCWEGNPNNRPTFDEIVKELDLIMEHCKLKKAEDIYVRPVNLHVDQPVDKTEHLQAYQESFSWSTRGELLTASSANNSGLITRCEFYDKASVYHPILSWGSYATCGRRETMEDTHFILPRICDEKDVYAFGIFDGHRGAAAAEFSSRAVPAVLQTSGFMGSPANALVEAFIRTDAAFRKELDSYRKSNRCIQKDWHPGCTAIAALIVRNKLFVANVGDCRAIICRAGNPISLSKDHVASCPQERERVIRQGGHVHWQVDTWRVGLPALQVTRSIGDDDLKPAVTAEPEITENTLCPDDEFLVMASDGLWDVISSTEVINIIKDTVKEAGMCSKRLATEAVERGSKDNITVIVVFLRPVSTAERIY</sequence>
<evidence type="ECO:0000256" key="2">
    <source>
        <dbReference type="ARBA" id="ARBA00001946"/>
    </source>
</evidence>
<evidence type="ECO:0000256" key="13">
    <source>
        <dbReference type="ARBA" id="ARBA00022912"/>
    </source>
</evidence>
<dbReference type="GO" id="GO:0004722">
    <property type="term" value="F:protein serine/threonine phosphatase activity"/>
    <property type="evidence" value="ECO:0007669"/>
    <property type="project" value="UniProtKB-EC"/>
</dbReference>